<dbReference type="GO" id="GO:0046872">
    <property type="term" value="F:metal ion binding"/>
    <property type="evidence" value="ECO:0007669"/>
    <property type="project" value="UniProtKB-KW"/>
</dbReference>
<evidence type="ECO:0000256" key="3">
    <source>
        <dbReference type="ARBA" id="ARBA00022723"/>
    </source>
</evidence>
<evidence type="ECO:0000313" key="11">
    <source>
        <dbReference type="Proteomes" id="UP000054350"/>
    </source>
</evidence>
<dbReference type="PROSITE" id="PS00479">
    <property type="entry name" value="ZF_DAG_PE_1"/>
    <property type="match status" value="1"/>
</dbReference>
<keyword evidence="5 8" id="KW-1133">Transmembrane helix</keyword>
<feature type="region of interest" description="Disordered" evidence="7">
    <location>
        <begin position="262"/>
        <end position="302"/>
    </location>
</feature>
<evidence type="ECO:0000256" key="1">
    <source>
        <dbReference type="ARBA" id="ARBA00004141"/>
    </source>
</evidence>
<dbReference type="VEuPathDB" id="FungiDB:AMAG_09261"/>
<dbReference type="SUPFAM" id="SSF57889">
    <property type="entry name" value="Cysteine-rich domain"/>
    <property type="match status" value="1"/>
</dbReference>
<dbReference type="SMART" id="SM00693">
    <property type="entry name" value="DysFN"/>
    <property type="match status" value="1"/>
</dbReference>
<feature type="region of interest" description="Disordered" evidence="7">
    <location>
        <begin position="205"/>
        <end position="228"/>
    </location>
</feature>
<dbReference type="AlphaFoldDB" id="A0A0L0SNX2"/>
<evidence type="ECO:0000256" key="2">
    <source>
        <dbReference type="ARBA" id="ARBA00022692"/>
    </source>
</evidence>
<comment type="subcellular location">
    <subcellularLocation>
        <location evidence="1">Membrane</location>
        <topology evidence="1">Multi-pass membrane protein</topology>
    </subcellularLocation>
</comment>
<keyword evidence="4" id="KW-0862">Zinc</keyword>
<feature type="compositionally biased region" description="Low complexity" evidence="7">
    <location>
        <begin position="282"/>
        <end position="302"/>
    </location>
</feature>
<dbReference type="SMART" id="SM00694">
    <property type="entry name" value="DysFC"/>
    <property type="match status" value="1"/>
</dbReference>
<feature type="region of interest" description="Disordered" evidence="7">
    <location>
        <begin position="737"/>
        <end position="769"/>
    </location>
</feature>
<dbReference type="Proteomes" id="UP000054350">
    <property type="component" value="Unassembled WGS sequence"/>
</dbReference>
<dbReference type="InterPro" id="IPR006614">
    <property type="entry name" value="Peroxin/Ferlin"/>
</dbReference>
<dbReference type="STRING" id="578462.A0A0L0SNX2"/>
<evidence type="ECO:0000256" key="6">
    <source>
        <dbReference type="ARBA" id="ARBA00023136"/>
    </source>
</evidence>
<dbReference type="GO" id="GO:0007031">
    <property type="term" value="P:peroxisome organization"/>
    <property type="evidence" value="ECO:0007669"/>
    <property type="project" value="UniProtKB-ARBA"/>
</dbReference>
<feature type="compositionally biased region" description="Low complexity" evidence="7">
    <location>
        <begin position="737"/>
        <end position="758"/>
    </location>
</feature>
<dbReference type="SMART" id="SM00109">
    <property type="entry name" value="C1"/>
    <property type="match status" value="1"/>
</dbReference>
<protein>
    <recommendedName>
        <fullName evidence="9">Phorbol-ester/DAG-type domain-containing protein</fullName>
    </recommendedName>
</protein>
<feature type="region of interest" description="Disordered" evidence="7">
    <location>
        <begin position="418"/>
        <end position="442"/>
    </location>
</feature>
<sequence length="880" mass="94728">MGLSVALRRQERVLSPARSLLEHFAPTWPARAGSSATALPGRCRNATHCTRKTSRQVHRHAAATPRLQLAPATMATPTHRFKVKTYGSPVFCDVCHKILWGLVRQGVCCQKCGFDAHFKCVDDAGPCPGERRAKSHHGKDKRHQDAAVAAAGAVTSDGENDDGYHGGITSGDDATMSTVARPLVPLAVDGDHLLPASVTMVADPDDVSGSDAVARPVTNDSDSGHDSAAKPMQLAVVPNDSGIIAGPESAVATAAPANARRSLAIDIPGRSSRSKKPKTRSRSGSTISATSGTTPTSAATASKSRNWTAVVSSLITSTSRHAARQEDEPRETSLNLLTTTPKNFNRFISRIGPIHSLERGFLDLIKWRNKTLTMLAMAVYTLVCLYPMALVVAPQVLLLYHLSLGYYEHTKARAMAELRTGKPQPRSSPSPKINADPAPSLSTADFKDNMKFVQNIMAQYSDVYDTIVLFSRQYLSWDQPETTGTLFKVVATSIVPSFVLFYYVPLQHLALLAGWGVFVAQTPFVLAVRETVLPVVSETLSENWAFAKGVVKQWPEVMKIKPKAVPRKTNATDAASVTGSTSAPSIPEEGLYAVAIYENQRWWLGLAYVPFLLSHERPPWSDYSGTIPLPPKATYTPPPGFEWVDTDWHIDRNWSVVAPDAEGWVHSDHLWGNPRTNPGMGALTRRRKWVRRVARRVDAADAAAALAFAAQELPMSPTVTESPASATVAPPVAAEGAAAASAPPARARSGSASSASSTTLFQRDNADTPLARAPRVHVGGAHRDVASMMVRPTDMDAVVLADQPAPLAPPAVPAEPPAMVAATPAAEVEYILDLDGEEIVLEGVQSLDLIDMDRLRDVVRQLKAQQASKNAGTVRRVRVE</sequence>
<feature type="transmembrane region" description="Helical" evidence="8">
    <location>
        <begin position="375"/>
        <end position="400"/>
    </location>
</feature>
<dbReference type="PANTHER" id="PTHR28304">
    <property type="entry name" value="PEROXISOMAL MEMBRANE PROTEIN PEX29"/>
    <property type="match status" value="1"/>
</dbReference>
<dbReference type="EMBL" id="GG745344">
    <property type="protein sequence ID" value="KNE64218.1"/>
    <property type="molecule type" value="Genomic_DNA"/>
</dbReference>
<keyword evidence="11" id="KW-1185">Reference proteome</keyword>
<reference evidence="11" key="2">
    <citation type="submission" date="2009-11" db="EMBL/GenBank/DDBJ databases">
        <title>The Genome Sequence of Allomyces macrogynus strain ATCC 38327.</title>
        <authorList>
            <consortium name="The Broad Institute Genome Sequencing Platform"/>
            <person name="Russ C."/>
            <person name="Cuomo C."/>
            <person name="Shea T."/>
            <person name="Young S.K."/>
            <person name="Zeng Q."/>
            <person name="Koehrsen M."/>
            <person name="Haas B."/>
            <person name="Borodovsky M."/>
            <person name="Guigo R."/>
            <person name="Alvarado L."/>
            <person name="Berlin A."/>
            <person name="Borenstein D."/>
            <person name="Chen Z."/>
            <person name="Engels R."/>
            <person name="Freedman E."/>
            <person name="Gellesch M."/>
            <person name="Goldberg J."/>
            <person name="Griggs A."/>
            <person name="Gujja S."/>
            <person name="Heiman D."/>
            <person name="Hepburn T."/>
            <person name="Howarth C."/>
            <person name="Jen D."/>
            <person name="Larson L."/>
            <person name="Lewis B."/>
            <person name="Mehta T."/>
            <person name="Park D."/>
            <person name="Pearson M."/>
            <person name="Roberts A."/>
            <person name="Saif S."/>
            <person name="Shenoy N."/>
            <person name="Sisk P."/>
            <person name="Stolte C."/>
            <person name="Sykes S."/>
            <person name="Walk T."/>
            <person name="White J."/>
            <person name="Yandava C."/>
            <person name="Burger G."/>
            <person name="Gray M.W."/>
            <person name="Holland P.W.H."/>
            <person name="King N."/>
            <person name="Lang F.B.F."/>
            <person name="Roger A.J."/>
            <person name="Ruiz-Trillo I."/>
            <person name="Lander E."/>
            <person name="Nusbaum C."/>
        </authorList>
    </citation>
    <scope>NUCLEOTIDE SEQUENCE [LARGE SCALE GENOMIC DNA]</scope>
    <source>
        <strain evidence="11">ATCC 38327</strain>
    </source>
</reference>
<feature type="domain" description="Phorbol-ester/DAG-type" evidence="9">
    <location>
        <begin position="78"/>
        <end position="127"/>
    </location>
</feature>
<dbReference type="Pfam" id="PF06398">
    <property type="entry name" value="Pex24p"/>
    <property type="match status" value="1"/>
</dbReference>
<proteinExistence type="predicted"/>
<feature type="compositionally biased region" description="Basic residues" evidence="7">
    <location>
        <begin position="272"/>
        <end position="281"/>
    </location>
</feature>
<evidence type="ECO:0000256" key="7">
    <source>
        <dbReference type="SAM" id="MobiDB-lite"/>
    </source>
</evidence>
<dbReference type="OrthoDB" id="74314at2759"/>
<dbReference type="InterPro" id="IPR046349">
    <property type="entry name" value="C1-like_sf"/>
</dbReference>
<evidence type="ECO:0000256" key="4">
    <source>
        <dbReference type="ARBA" id="ARBA00022833"/>
    </source>
</evidence>
<dbReference type="PANTHER" id="PTHR28304:SF2">
    <property type="entry name" value="PEROXISOMAL MEMBRANE PROTEIN PEX29"/>
    <property type="match status" value="1"/>
</dbReference>
<evidence type="ECO:0000256" key="8">
    <source>
        <dbReference type="SAM" id="Phobius"/>
    </source>
</evidence>
<dbReference type="InterPro" id="IPR010482">
    <property type="entry name" value="TECPR1-like_DysF"/>
</dbReference>
<dbReference type="Pfam" id="PF00130">
    <property type="entry name" value="C1_1"/>
    <property type="match status" value="1"/>
</dbReference>
<gene>
    <name evidence="10" type="ORF">AMAG_09261</name>
</gene>
<feature type="compositionally biased region" description="Low complexity" evidence="7">
    <location>
        <begin position="262"/>
        <end position="271"/>
    </location>
</feature>
<keyword evidence="3" id="KW-0479">Metal-binding</keyword>
<evidence type="ECO:0000256" key="5">
    <source>
        <dbReference type="ARBA" id="ARBA00022989"/>
    </source>
</evidence>
<name>A0A0L0SNX2_ALLM3</name>
<dbReference type="Gene3D" id="3.30.60.20">
    <property type="match status" value="1"/>
</dbReference>
<accession>A0A0L0SNX2</accession>
<dbReference type="PROSITE" id="PS50081">
    <property type="entry name" value="ZF_DAG_PE_2"/>
    <property type="match status" value="1"/>
</dbReference>
<organism evidence="10 11">
    <name type="scientific">Allomyces macrogynus (strain ATCC 38327)</name>
    <name type="common">Allomyces javanicus var. macrogynus</name>
    <dbReference type="NCBI Taxonomy" id="578462"/>
    <lineage>
        <taxon>Eukaryota</taxon>
        <taxon>Fungi</taxon>
        <taxon>Fungi incertae sedis</taxon>
        <taxon>Blastocladiomycota</taxon>
        <taxon>Blastocladiomycetes</taxon>
        <taxon>Blastocladiales</taxon>
        <taxon>Blastocladiaceae</taxon>
        <taxon>Allomyces</taxon>
    </lineage>
</organism>
<dbReference type="InterPro" id="IPR052816">
    <property type="entry name" value="Peroxisomal_Membrane_PEX28-32"/>
</dbReference>
<reference evidence="10 11" key="1">
    <citation type="submission" date="2009-11" db="EMBL/GenBank/DDBJ databases">
        <title>Annotation of Allomyces macrogynus ATCC 38327.</title>
        <authorList>
            <consortium name="The Broad Institute Genome Sequencing Platform"/>
            <person name="Russ C."/>
            <person name="Cuomo C."/>
            <person name="Burger G."/>
            <person name="Gray M.W."/>
            <person name="Holland P.W.H."/>
            <person name="King N."/>
            <person name="Lang F.B.F."/>
            <person name="Roger A.J."/>
            <person name="Ruiz-Trillo I."/>
            <person name="Young S.K."/>
            <person name="Zeng Q."/>
            <person name="Gargeya S."/>
            <person name="Fitzgerald M."/>
            <person name="Haas B."/>
            <person name="Abouelleil A."/>
            <person name="Alvarado L."/>
            <person name="Arachchi H.M."/>
            <person name="Berlin A."/>
            <person name="Chapman S.B."/>
            <person name="Gearin G."/>
            <person name="Goldberg J."/>
            <person name="Griggs A."/>
            <person name="Gujja S."/>
            <person name="Hansen M."/>
            <person name="Heiman D."/>
            <person name="Howarth C."/>
            <person name="Larimer J."/>
            <person name="Lui A."/>
            <person name="MacDonald P.J.P."/>
            <person name="McCowen C."/>
            <person name="Montmayeur A."/>
            <person name="Murphy C."/>
            <person name="Neiman D."/>
            <person name="Pearson M."/>
            <person name="Priest M."/>
            <person name="Roberts A."/>
            <person name="Saif S."/>
            <person name="Shea T."/>
            <person name="Sisk P."/>
            <person name="Stolte C."/>
            <person name="Sykes S."/>
            <person name="Wortman J."/>
            <person name="Nusbaum C."/>
            <person name="Birren B."/>
        </authorList>
    </citation>
    <scope>NUCLEOTIDE SEQUENCE [LARGE SCALE GENOMIC DNA]</scope>
    <source>
        <strain evidence="10 11">ATCC 38327</strain>
    </source>
</reference>
<dbReference type="InterPro" id="IPR002219">
    <property type="entry name" value="PKC_DAG/PE"/>
</dbReference>
<evidence type="ECO:0000313" key="10">
    <source>
        <dbReference type="EMBL" id="KNE64218.1"/>
    </source>
</evidence>
<dbReference type="eggNOG" id="KOG0694">
    <property type="taxonomic scope" value="Eukaryota"/>
</dbReference>
<keyword evidence="2 8" id="KW-0812">Transmembrane</keyword>
<keyword evidence="6 8" id="KW-0472">Membrane</keyword>
<evidence type="ECO:0000259" key="9">
    <source>
        <dbReference type="PROSITE" id="PS50081"/>
    </source>
</evidence>
<dbReference type="GO" id="GO:0005778">
    <property type="term" value="C:peroxisomal membrane"/>
    <property type="evidence" value="ECO:0007669"/>
    <property type="project" value="TreeGrafter"/>
</dbReference>
<dbReference type="CDD" id="cd00029">
    <property type="entry name" value="C1"/>
    <property type="match status" value="1"/>
</dbReference>